<evidence type="ECO:0000313" key="1">
    <source>
        <dbReference type="EMBL" id="MCM6774214.1"/>
    </source>
</evidence>
<dbReference type="AlphaFoldDB" id="A0A9X2E5K0"/>
<name>A0A9X2E5K0_9NOCA</name>
<dbReference type="Proteomes" id="UP001139157">
    <property type="component" value="Unassembled WGS sequence"/>
</dbReference>
<protein>
    <submittedName>
        <fullName evidence="1">Uncharacterized protein</fullName>
    </submittedName>
</protein>
<gene>
    <name evidence="1" type="ORF">NDR86_12095</name>
</gene>
<organism evidence="1 2">
    <name type="scientific">Nocardia pulmonis</name>
    <dbReference type="NCBI Taxonomy" id="2951408"/>
    <lineage>
        <taxon>Bacteria</taxon>
        <taxon>Bacillati</taxon>
        <taxon>Actinomycetota</taxon>
        <taxon>Actinomycetes</taxon>
        <taxon>Mycobacteriales</taxon>
        <taxon>Nocardiaceae</taxon>
        <taxon>Nocardia</taxon>
    </lineage>
</organism>
<sequence length="62" mass="6695">MVSATRKTAEAADAVLDLTGGDLNEELLRVRDTVFRVTGAPARPFRRWVEENAAAFGAASMD</sequence>
<comment type="caution">
    <text evidence="1">The sequence shown here is derived from an EMBL/GenBank/DDBJ whole genome shotgun (WGS) entry which is preliminary data.</text>
</comment>
<proteinExistence type="predicted"/>
<evidence type="ECO:0000313" key="2">
    <source>
        <dbReference type="Proteomes" id="UP001139157"/>
    </source>
</evidence>
<reference evidence="1" key="1">
    <citation type="submission" date="2022-06" db="EMBL/GenBank/DDBJ databases">
        <title>Novel species in genus nocardia.</title>
        <authorList>
            <person name="Li F."/>
        </authorList>
    </citation>
    <scope>NUCLEOTIDE SEQUENCE</scope>
    <source>
        <strain evidence="1">CDC141</strain>
    </source>
</reference>
<dbReference type="EMBL" id="JAMRXG010000004">
    <property type="protein sequence ID" value="MCM6774214.1"/>
    <property type="molecule type" value="Genomic_DNA"/>
</dbReference>
<dbReference type="RefSeq" id="WP_251911695.1">
    <property type="nucleotide sequence ID" value="NZ_JAMRXG010000004.1"/>
</dbReference>
<accession>A0A9X2E5K0</accession>
<keyword evidence="2" id="KW-1185">Reference proteome</keyword>